<sequence length="141" mass="16354">MWWLLLVKMLGVVKKMDRKKEVSQALERLRAGFVSHDILYAVDHFDDVRPIISDDGYQPPEIRGKLLELHGMAMELVNFTSQEDKKRLNKVLTLAEDINWEISDCIENLENVSDVLSKLLSLGRNEDWQNPEDDDEALDED</sequence>
<dbReference type="Proteomes" id="UP000233256">
    <property type="component" value="Unassembled WGS sequence"/>
</dbReference>
<evidence type="ECO:0000313" key="1">
    <source>
        <dbReference type="EMBL" id="PKK88529.1"/>
    </source>
</evidence>
<evidence type="ECO:0000313" key="2">
    <source>
        <dbReference type="Proteomes" id="UP000233256"/>
    </source>
</evidence>
<comment type="caution">
    <text evidence="1">The sequence shown here is derived from an EMBL/GenBank/DDBJ whole genome shotgun (WGS) entry which is preliminary data.</text>
</comment>
<dbReference type="AlphaFoldDB" id="A0A2N1PJM6"/>
<accession>A0A2N1PJM6</accession>
<protein>
    <submittedName>
        <fullName evidence="1">Uncharacterized protein</fullName>
    </submittedName>
</protein>
<proteinExistence type="predicted"/>
<name>A0A2N1PJM6_9BACT</name>
<gene>
    <name evidence="1" type="ORF">CVV64_18420</name>
</gene>
<organism evidence="1 2">
    <name type="scientific">Candidatus Wallbacteria bacterium HGW-Wallbacteria-1</name>
    <dbReference type="NCBI Taxonomy" id="2013854"/>
    <lineage>
        <taxon>Bacteria</taxon>
        <taxon>Candidatus Walliibacteriota</taxon>
    </lineage>
</organism>
<reference evidence="1 2" key="1">
    <citation type="journal article" date="2017" name="ISME J.">
        <title>Potential for microbial H2 and metal transformations associated with novel bacteria and archaea in deep terrestrial subsurface sediments.</title>
        <authorList>
            <person name="Hernsdorf A.W."/>
            <person name="Amano Y."/>
            <person name="Miyakawa K."/>
            <person name="Ise K."/>
            <person name="Suzuki Y."/>
            <person name="Anantharaman K."/>
            <person name="Probst A."/>
            <person name="Burstein D."/>
            <person name="Thomas B.C."/>
            <person name="Banfield J.F."/>
        </authorList>
    </citation>
    <scope>NUCLEOTIDE SEQUENCE [LARGE SCALE GENOMIC DNA]</scope>
    <source>
        <strain evidence="1">HGW-Wallbacteria-1</strain>
    </source>
</reference>
<dbReference type="EMBL" id="PGXC01000043">
    <property type="protein sequence ID" value="PKK88529.1"/>
    <property type="molecule type" value="Genomic_DNA"/>
</dbReference>